<proteinExistence type="predicted"/>
<evidence type="ECO:0000256" key="1">
    <source>
        <dbReference type="SAM" id="Phobius"/>
    </source>
</evidence>
<dbReference type="InterPro" id="IPR009305">
    <property type="entry name" value="Mpo1-like"/>
</dbReference>
<keyword evidence="1" id="KW-0812">Transmembrane</keyword>
<dbReference type="EMBL" id="JBJKBG010000002">
    <property type="protein sequence ID" value="KAL3748503.1"/>
    <property type="molecule type" value="Genomic_DNA"/>
</dbReference>
<keyword evidence="1" id="KW-1133">Transmembrane helix</keyword>
<organism evidence="2 3">
    <name type="scientific">Eucalyptus globulus</name>
    <name type="common">Tasmanian blue gum</name>
    <dbReference type="NCBI Taxonomy" id="34317"/>
    <lineage>
        <taxon>Eukaryota</taxon>
        <taxon>Viridiplantae</taxon>
        <taxon>Streptophyta</taxon>
        <taxon>Embryophyta</taxon>
        <taxon>Tracheophyta</taxon>
        <taxon>Spermatophyta</taxon>
        <taxon>Magnoliopsida</taxon>
        <taxon>eudicotyledons</taxon>
        <taxon>Gunneridae</taxon>
        <taxon>Pentapetalae</taxon>
        <taxon>rosids</taxon>
        <taxon>malvids</taxon>
        <taxon>Myrtales</taxon>
        <taxon>Myrtaceae</taxon>
        <taxon>Myrtoideae</taxon>
        <taxon>Eucalypteae</taxon>
        <taxon>Eucalyptus</taxon>
    </lineage>
</organism>
<dbReference type="Proteomes" id="UP001634007">
    <property type="component" value="Unassembled WGS sequence"/>
</dbReference>
<dbReference type="AlphaFoldDB" id="A0ABD3L9M1"/>
<comment type="caution">
    <text evidence="2">The sequence shown here is derived from an EMBL/GenBank/DDBJ whole genome shotgun (WGS) entry which is preliminary data.</text>
</comment>
<feature type="transmembrane region" description="Helical" evidence="1">
    <location>
        <begin position="67"/>
        <end position="84"/>
    </location>
</feature>
<keyword evidence="3" id="KW-1185">Reference proteome</keyword>
<protein>
    <recommendedName>
        <fullName evidence="4">YGL010w-like protein</fullName>
    </recommendedName>
</protein>
<feature type="transmembrane region" description="Helical" evidence="1">
    <location>
        <begin position="154"/>
        <end position="175"/>
    </location>
</feature>
<gene>
    <name evidence="2" type="ORF">ACJRO7_009701</name>
</gene>
<sequence>MGRKRLFDLEKHFASYGAYHSNPVNILLHTVFVWPIFFTSLVLFYFTPSICELFGLQPQCYLARHGLFLNLGFFFALLYAVFYVCMDRKAGSLAALLCMACWVGASLLARHLDFSLAWKVVLAAQLLCWIGHFLGHGLFEKRAPALLDNLVQTFLMAPFFVLFEVLKTVFGYEPYPGFHASIKKKIDAQIADWKEKKQKMEPYP</sequence>
<keyword evidence="1" id="KW-0472">Membrane</keyword>
<feature type="transmembrane region" description="Helical" evidence="1">
    <location>
        <begin position="90"/>
        <end position="109"/>
    </location>
</feature>
<dbReference type="PANTHER" id="PTHR28026:SF9">
    <property type="entry name" value="2-HYDROXY-PALMITIC ACID DIOXYGENASE MPO1"/>
    <property type="match status" value="1"/>
</dbReference>
<reference evidence="2 3" key="1">
    <citation type="submission" date="2024-11" db="EMBL/GenBank/DDBJ databases">
        <title>Chromosome-level genome assembly of Eucalyptus globulus Labill. provides insights into its genome evolution.</title>
        <authorList>
            <person name="Li X."/>
        </authorList>
    </citation>
    <scope>NUCLEOTIDE SEQUENCE [LARGE SCALE GENOMIC DNA]</scope>
    <source>
        <strain evidence="2">CL2024</strain>
        <tissue evidence="2">Fresh tender leaves</tissue>
    </source>
</reference>
<accession>A0ABD3L9M1</accession>
<dbReference type="Pfam" id="PF06127">
    <property type="entry name" value="Mpo1-like"/>
    <property type="match status" value="1"/>
</dbReference>
<evidence type="ECO:0000313" key="3">
    <source>
        <dbReference type="Proteomes" id="UP001634007"/>
    </source>
</evidence>
<dbReference type="PANTHER" id="PTHR28026">
    <property type="entry name" value="DUF962 DOMAIN PROTEIN (AFU_ORTHOLOGUE AFUA_8G05310)"/>
    <property type="match status" value="1"/>
</dbReference>
<feature type="transmembrane region" description="Helical" evidence="1">
    <location>
        <begin position="26"/>
        <end position="46"/>
    </location>
</feature>
<name>A0ABD3L9M1_EUCGL</name>
<evidence type="ECO:0000313" key="2">
    <source>
        <dbReference type="EMBL" id="KAL3748503.1"/>
    </source>
</evidence>
<feature type="transmembrane region" description="Helical" evidence="1">
    <location>
        <begin position="116"/>
        <end position="134"/>
    </location>
</feature>
<evidence type="ECO:0008006" key="4">
    <source>
        <dbReference type="Google" id="ProtNLM"/>
    </source>
</evidence>